<feature type="region of interest" description="Disordered" evidence="1">
    <location>
        <begin position="292"/>
        <end position="322"/>
    </location>
</feature>
<feature type="compositionally biased region" description="Basic and acidic residues" evidence="1">
    <location>
        <begin position="313"/>
        <end position="322"/>
    </location>
</feature>
<name>A0A067M160_BOTB1</name>
<dbReference type="EMBL" id="KL198078">
    <property type="protein sequence ID" value="KDQ09498.1"/>
    <property type="molecule type" value="Genomic_DNA"/>
</dbReference>
<dbReference type="Proteomes" id="UP000027195">
    <property type="component" value="Unassembled WGS sequence"/>
</dbReference>
<evidence type="ECO:0000313" key="2">
    <source>
        <dbReference type="EMBL" id="KDQ09498.1"/>
    </source>
</evidence>
<keyword evidence="3" id="KW-1185">Reference proteome</keyword>
<organism evidence="2 3">
    <name type="scientific">Botryobasidium botryosum (strain FD-172 SS1)</name>
    <dbReference type="NCBI Taxonomy" id="930990"/>
    <lineage>
        <taxon>Eukaryota</taxon>
        <taxon>Fungi</taxon>
        <taxon>Dikarya</taxon>
        <taxon>Basidiomycota</taxon>
        <taxon>Agaricomycotina</taxon>
        <taxon>Agaricomycetes</taxon>
        <taxon>Cantharellales</taxon>
        <taxon>Botryobasidiaceae</taxon>
        <taxon>Botryobasidium</taxon>
    </lineage>
</organism>
<evidence type="ECO:0000313" key="3">
    <source>
        <dbReference type="Proteomes" id="UP000027195"/>
    </source>
</evidence>
<protein>
    <submittedName>
        <fullName evidence="2">Uncharacterized protein</fullName>
    </submittedName>
</protein>
<dbReference type="InParanoid" id="A0A067M160"/>
<proteinExistence type="predicted"/>
<gene>
    <name evidence="2" type="ORF">BOTBODRAFT_179037</name>
</gene>
<accession>A0A067M160</accession>
<reference evidence="3" key="1">
    <citation type="journal article" date="2014" name="Proc. Natl. Acad. Sci. U.S.A.">
        <title>Extensive sampling of basidiomycete genomes demonstrates inadequacy of the white-rot/brown-rot paradigm for wood decay fungi.</title>
        <authorList>
            <person name="Riley R."/>
            <person name="Salamov A.A."/>
            <person name="Brown D.W."/>
            <person name="Nagy L.G."/>
            <person name="Floudas D."/>
            <person name="Held B.W."/>
            <person name="Levasseur A."/>
            <person name="Lombard V."/>
            <person name="Morin E."/>
            <person name="Otillar R."/>
            <person name="Lindquist E.A."/>
            <person name="Sun H."/>
            <person name="LaButti K.M."/>
            <person name="Schmutz J."/>
            <person name="Jabbour D."/>
            <person name="Luo H."/>
            <person name="Baker S.E."/>
            <person name="Pisabarro A.G."/>
            <person name="Walton J.D."/>
            <person name="Blanchette R.A."/>
            <person name="Henrissat B."/>
            <person name="Martin F."/>
            <person name="Cullen D."/>
            <person name="Hibbett D.S."/>
            <person name="Grigoriev I.V."/>
        </authorList>
    </citation>
    <scope>NUCLEOTIDE SEQUENCE [LARGE SCALE GENOMIC DNA]</scope>
    <source>
        <strain evidence="3">FD-172 SS1</strain>
    </source>
</reference>
<evidence type="ECO:0000256" key="1">
    <source>
        <dbReference type="SAM" id="MobiDB-lite"/>
    </source>
</evidence>
<sequence length="322" mass="35760">MLSSFNGALPNEILVHIFEQEALEDIEKYSPLPVFSDTVSHAYRRSRDIPLTSLALWTLDLLHPLLPPDVTPQSLLGLVIQPRRIWSWEPFDIPACRQQLSRARSLRLEFRDTFYQKDFQLMSTPAPHLTTLIPLFHGSINQLGLLRFVRFALSAGIARVRVCAVIGNVLEGLMPEEEQRSSDDVITLLQAVSSRPRALALNRGSPRGSYAIEYDPYTASDLSVLLPSRTFREDHGPFLRNLANCLASPVLSATLTSLCWGDVDHIAHFLHALPNPTMKLLAKSSKKIDATTAEKDAAADSMPVTPAGLSKDTTSEDAKRRA</sequence>
<dbReference type="AlphaFoldDB" id="A0A067M160"/>
<dbReference type="HOGENOM" id="CLU_863290_0_0_1"/>